<keyword evidence="11" id="KW-1185">Reference proteome</keyword>
<dbReference type="EMBL" id="JAOPGA020001632">
    <property type="protein sequence ID" value="KAL0490065.1"/>
    <property type="molecule type" value="Genomic_DNA"/>
</dbReference>
<name>A0AAW2ZMQ7_9EUKA</name>
<keyword evidence="2" id="KW-0479">Metal-binding</keyword>
<evidence type="ECO:0000256" key="5">
    <source>
        <dbReference type="ARBA" id="ARBA00022884"/>
    </source>
</evidence>
<evidence type="ECO:0000256" key="7">
    <source>
        <dbReference type="ARBA" id="ARBA00023274"/>
    </source>
</evidence>
<feature type="domain" description="Matrin-type" evidence="9">
    <location>
        <begin position="4"/>
        <end position="36"/>
    </location>
</feature>
<evidence type="ECO:0000256" key="3">
    <source>
        <dbReference type="ARBA" id="ARBA00022771"/>
    </source>
</evidence>
<keyword evidence="6" id="KW-0539">Nucleus</keyword>
<dbReference type="InterPro" id="IPR000690">
    <property type="entry name" value="Matrin/U1-C_Znf_C2H2"/>
</dbReference>
<dbReference type="InterPro" id="IPR013085">
    <property type="entry name" value="U1-CZ_Znf_C2H2"/>
</dbReference>
<keyword evidence="4" id="KW-0862">Zinc</keyword>
<dbReference type="PIRSF" id="PIRSF037969">
    <property type="entry name" value="U1_snRNP-C"/>
    <property type="match status" value="1"/>
</dbReference>
<evidence type="ECO:0000256" key="8">
    <source>
        <dbReference type="SAM" id="MobiDB-lite"/>
    </source>
</evidence>
<evidence type="ECO:0000256" key="2">
    <source>
        <dbReference type="ARBA" id="ARBA00022723"/>
    </source>
</evidence>
<dbReference type="PROSITE" id="PS50171">
    <property type="entry name" value="ZF_MATRIN"/>
    <property type="match status" value="1"/>
</dbReference>
<protein>
    <submittedName>
        <fullName evidence="10">U1 small nuclear ribonucleoprotein C</fullName>
    </submittedName>
</protein>
<comment type="subcellular location">
    <subcellularLocation>
        <location evidence="1">Nucleus</location>
    </subcellularLocation>
</comment>
<dbReference type="PANTHER" id="PTHR31148:SF1">
    <property type="entry name" value="U1 SMALL NUCLEAR RIBONUCLEOPROTEIN C"/>
    <property type="match status" value="1"/>
</dbReference>
<dbReference type="Gene3D" id="3.30.160.60">
    <property type="entry name" value="Classic Zinc Finger"/>
    <property type="match status" value="1"/>
</dbReference>
<reference evidence="10 11" key="1">
    <citation type="submission" date="2024-03" db="EMBL/GenBank/DDBJ databases">
        <title>The Acrasis kona genome and developmental transcriptomes reveal deep origins of eukaryotic multicellular pathways.</title>
        <authorList>
            <person name="Sheikh S."/>
            <person name="Fu C.-J."/>
            <person name="Brown M.W."/>
            <person name="Baldauf S.L."/>
        </authorList>
    </citation>
    <scope>NUCLEOTIDE SEQUENCE [LARGE SCALE GENOMIC DNA]</scope>
    <source>
        <strain evidence="10 11">ATCC MYA-3509</strain>
    </source>
</reference>
<dbReference type="GO" id="GO:0005685">
    <property type="term" value="C:U1 snRNP"/>
    <property type="evidence" value="ECO:0007669"/>
    <property type="project" value="InterPro"/>
</dbReference>
<evidence type="ECO:0000259" key="9">
    <source>
        <dbReference type="PROSITE" id="PS50171"/>
    </source>
</evidence>
<dbReference type="AlphaFoldDB" id="A0AAW2ZMQ7"/>
<dbReference type="GO" id="GO:0000395">
    <property type="term" value="P:mRNA 5'-splice site recognition"/>
    <property type="evidence" value="ECO:0007669"/>
    <property type="project" value="InterPro"/>
</dbReference>
<evidence type="ECO:0000256" key="1">
    <source>
        <dbReference type="ARBA" id="ARBA00004123"/>
    </source>
</evidence>
<dbReference type="GO" id="GO:0030627">
    <property type="term" value="F:pre-mRNA 5'-splice site binding"/>
    <property type="evidence" value="ECO:0007669"/>
    <property type="project" value="InterPro"/>
</dbReference>
<dbReference type="SMART" id="SM00451">
    <property type="entry name" value="ZnF_U1"/>
    <property type="match status" value="1"/>
</dbReference>
<dbReference type="InterPro" id="IPR036236">
    <property type="entry name" value="Znf_C2H2_sf"/>
</dbReference>
<dbReference type="Proteomes" id="UP001431209">
    <property type="component" value="Unassembled WGS sequence"/>
</dbReference>
<keyword evidence="7 10" id="KW-0687">Ribonucleoprotein</keyword>
<dbReference type="InterPro" id="IPR003604">
    <property type="entry name" value="Matrin/U1-like-C_Znf_C2H2"/>
</dbReference>
<dbReference type="PANTHER" id="PTHR31148">
    <property type="entry name" value="U1 SMALL NUCLEAR RIBONUCLEOPROTEIN C"/>
    <property type="match status" value="1"/>
</dbReference>
<feature type="region of interest" description="Disordered" evidence="8">
    <location>
        <begin position="96"/>
        <end position="121"/>
    </location>
</feature>
<organism evidence="10 11">
    <name type="scientific">Acrasis kona</name>
    <dbReference type="NCBI Taxonomy" id="1008807"/>
    <lineage>
        <taxon>Eukaryota</taxon>
        <taxon>Discoba</taxon>
        <taxon>Heterolobosea</taxon>
        <taxon>Tetramitia</taxon>
        <taxon>Eutetramitia</taxon>
        <taxon>Acrasidae</taxon>
        <taxon>Acrasis</taxon>
    </lineage>
</organism>
<evidence type="ECO:0000256" key="6">
    <source>
        <dbReference type="ARBA" id="ARBA00023242"/>
    </source>
</evidence>
<accession>A0AAW2ZMQ7</accession>
<proteinExistence type="predicted"/>
<dbReference type="GO" id="GO:0008270">
    <property type="term" value="F:zinc ion binding"/>
    <property type="evidence" value="ECO:0007669"/>
    <property type="project" value="UniProtKB-KW"/>
</dbReference>
<comment type="caution">
    <text evidence="10">The sequence shown here is derived from an EMBL/GenBank/DDBJ whole genome shotgun (WGS) entry which is preliminary data.</text>
</comment>
<gene>
    <name evidence="10" type="ORF">AKO1_009387</name>
</gene>
<sequence length="121" mass="13505">MPKYYCDYCDVFLAVDSPSVRKMHNSGWKHKTNVRAYYAQFAQDVNVPTADLKPIDMALPPTFPQNFVLPSNLRMPTGFVPNVPMMPQMIPPPGMGAPPPMIGSLPPMNLQQTPGVRPTYK</sequence>
<keyword evidence="5" id="KW-0694">RNA-binding</keyword>
<evidence type="ECO:0000256" key="4">
    <source>
        <dbReference type="ARBA" id="ARBA00022833"/>
    </source>
</evidence>
<dbReference type="Pfam" id="PF06220">
    <property type="entry name" value="zf-U1"/>
    <property type="match status" value="1"/>
</dbReference>
<evidence type="ECO:0000313" key="10">
    <source>
        <dbReference type="EMBL" id="KAL0490065.1"/>
    </source>
</evidence>
<evidence type="ECO:0000313" key="11">
    <source>
        <dbReference type="Proteomes" id="UP001431209"/>
    </source>
</evidence>
<dbReference type="SUPFAM" id="SSF57667">
    <property type="entry name" value="beta-beta-alpha zinc fingers"/>
    <property type="match status" value="1"/>
</dbReference>
<keyword evidence="3" id="KW-0863">Zinc-finger</keyword>
<dbReference type="InterPro" id="IPR017340">
    <property type="entry name" value="U1_snRNP-C"/>
</dbReference>